<sequence length="100" mass="11227">MESLLSLSLVYKKAPSKPVTALGVLLNKIINYLLLLFSKSLLALSHLLKSLSNAIYIANALVTPFTMLLYGWEKFMQFATIVKNVIITKTDTYRSFLIEA</sequence>
<dbReference type="EMBL" id="VSSQ01069499">
    <property type="protein sequence ID" value="MPN21503.1"/>
    <property type="molecule type" value="Genomic_DNA"/>
</dbReference>
<feature type="transmembrane region" description="Helical" evidence="1">
    <location>
        <begin position="54"/>
        <end position="72"/>
    </location>
</feature>
<evidence type="ECO:0000313" key="2">
    <source>
        <dbReference type="EMBL" id="MPN21503.1"/>
    </source>
</evidence>
<protein>
    <submittedName>
        <fullName evidence="2">Uncharacterized protein</fullName>
    </submittedName>
</protein>
<feature type="transmembrane region" description="Helical" evidence="1">
    <location>
        <begin position="20"/>
        <end position="42"/>
    </location>
</feature>
<dbReference type="AlphaFoldDB" id="A0A645GCB1"/>
<keyword evidence="1" id="KW-0812">Transmembrane</keyword>
<keyword evidence="1" id="KW-0472">Membrane</keyword>
<gene>
    <name evidence="2" type="ORF">SDC9_168883</name>
</gene>
<proteinExistence type="predicted"/>
<organism evidence="2">
    <name type="scientific">bioreactor metagenome</name>
    <dbReference type="NCBI Taxonomy" id="1076179"/>
    <lineage>
        <taxon>unclassified sequences</taxon>
        <taxon>metagenomes</taxon>
        <taxon>ecological metagenomes</taxon>
    </lineage>
</organism>
<reference evidence="2" key="1">
    <citation type="submission" date="2019-08" db="EMBL/GenBank/DDBJ databases">
        <authorList>
            <person name="Kucharzyk K."/>
            <person name="Murdoch R.W."/>
            <person name="Higgins S."/>
            <person name="Loffler F."/>
        </authorList>
    </citation>
    <scope>NUCLEOTIDE SEQUENCE</scope>
</reference>
<keyword evidence="1" id="KW-1133">Transmembrane helix</keyword>
<evidence type="ECO:0000256" key="1">
    <source>
        <dbReference type="SAM" id="Phobius"/>
    </source>
</evidence>
<accession>A0A645GCB1</accession>
<comment type="caution">
    <text evidence="2">The sequence shown here is derived from an EMBL/GenBank/DDBJ whole genome shotgun (WGS) entry which is preliminary data.</text>
</comment>
<name>A0A645GCB1_9ZZZZ</name>